<sequence length="62" mass="6830">MVIAIPVQPCEEKRDALELLSLTLGQLEPEQNFRLGICLYDDACGEAHCFELSGREEGGASY</sequence>
<comment type="caution">
    <text evidence="1">The sequence shown here is derived from an EMBL/GenBank/DDBJ whole genome shotgun (WGS) entry which is preliminary data.</text>
</comment>
<evidence type="ECO:0000313" key="1">
    <source>
        <dbReference type="EMBL" id="MCQ0972250.1"/>
    </source>
</evidence>
<protein>
    <submittedName>
        <fullName evidence="1">Uncharacterized protein</fullName>
    </submittedName>
</protein>
<evidence type="ECO:0000313" key="2">
    <source>
        <dbReference type="Proteomes" id="UP001203945"/>
    </source>
</evidence>
<name>A0ABT1MVA9_9RHOB</name>
<proteinExistence type="predicted"/>
<dbReference type="Proteomes" id="UP001203945">
    <property type="component" value="Unassembled WGS sequence"/>
</dbReference>
<dbReference type="EMBL" id="JAKZEU010000012">
    <property type="protein sequence ID" value="MCQ0972250.1"/>
    <property type="molecule type" value="Genomic_DNA"/>
</dbReference>
<gene>
    <name evidence="1" type="ORF">MLD63_17680</name>
</gene>
<reference evidence="1 2" key="1">
    <citation type="submission" date="2022-03" db="EMBL/GenBank/DDBJ databases">
        <authorList>
            <person name="He Y."/>
        </authorList>
    </citation>
    <scope>NUCLEOTIDE SEQUENCE [LARGE SCALE GENOMIC DNA]</scope>
    <source>
        <strain evidence="1 2">TK19116</strain>
    </source>
</reference>
<dbReference type="RefSeq" id="WP_255331229.1">
    <property type="nucleotide sequence ID" value="NZ_JAKZEU010000012.1"/>
</dbReference>
<keyword evidence="2" id="KW-1185">Reference proteome</keyword>
<accession>A0ABT1MVA9</accession>
<organism evidence="1 2">
    <name type="scientific">Paracoccus albicereus</name>
    <dbReference type="NCBI Taxonomy" id="2922394"/>
    <lineage>
        <taxon>Bacteria</taxon>
        <taxon>Pseudomonadati</taxon>
        <taxon>Pseudomonadota</taxon>
        <taxon>Alphaproteobacteria</taxon>
        <taxon>Rhodobacterales</taxon>
        <taxon>Paracoccaceae</taxon>
        <taxon>Paracoccus</taxon>
    </lineage>
</organism>